<evidence type="ECO:0000256" key="2">
    <source>
        <dbReference type="SAM" id="SignalP"/>
    </source>
</evidence>
<keyword evidence="1" id="KW-0998">Cell outer membrane</keyword>
<dbReference type="PROSITE" id="PS52016">
    <property type="entry name" value="TONB_DEPENDENT_REC_3"/>
    <property type="match status" value="1"/>
</dbReference>
<reference evidence="4 5" key="1">
    <citation type="submission" date="2012-05" db="EMBL/GenBank/DDBJ databases">
        <title>Genome sequence of Nitritalea halalkaliphila LW7.</title>
        <authorList>
            <person name="Jangir P.K."/>
            <person name="Singh A."/>
            <person name="Shivaji S."/>
            <person name="Sharma R."/>
        </authorList>
    </citation>
    <scope>NUCLEOTIDE SEQUENCE [LARGE SCALE GENOMIC DNA]</scope>
    <source>
        <strain evidence="4 5">LW7</strain>
    </source>
</reference>
<evidence type="ECO:0000256" key="1">
    <source>
        <dbReference type="PROSITE-ProRule" id="PRU01360"/>
    </source>
</evidence>
<feature type="domain" description="TonB-dependent receptor plug" evidence="3">
    <location>
        <begin position="121"/>
        <end position="222"/>
    </location>
</feature>
<keyword evidence="1" id="KW-0813">Transport</keyword>
<dbReference type="InterPro" id="IPR012910">
    <property type="entry name" value="Plug_dom"/>
</dbReference>
<sequence length="229" mass="24237">MRNYLRKLKALTLVAFMLMLGVQVAFAQGREVTGTVLDADFNDPLPGVTVVIKGTTRGTTTDLDGKFRITVEPGDRTLVFSFVGFTSQEFAIGNQSTFNVTMEEDITSLSEAVVVGYGTQDKKEITSSVASVGVEDFNRGNFPNPQSLLTGKVAGLNISTPGGSPNAQPTVRLRGISSFGANSAPLIVLDGVIGASIDAVDPNDIETIDVLKDASAAAIYGTRVQRVLF</sequence>
<organism evidence="4 5">
    <name type="scientific">Nitritalea halalkaliphila LW7</name>
    <dbReference type="NCBI Taxonomy" id="1189621"/>
    <lineage>
        <taxon>Bacteria</taxon>
        <taxon>Pseudomonadati</taxon>
        <taxon>Bacteroidota</taxon>
        <taxon>Cytophagia</taxon>
        <taxon>Cytophagales</taxon>
        <taxon>Cyclobacteriaceae</taxon>
        <taxon>Nitritalea</taxon>
    </lineage>
</organism>
<dbReference type="FunFam" id="2.60.40.1120:FF:000003">
    <property type="entry name" value="Outer membrane protein Omp121"/>
    <property type="match status" value="1"/>
</dbReference>
<comment type="caution">
    <text evidence="4">The sequence shown here is derived from an EMBL/GenBank/DDBJ whole genome shotgun (WGS) entry which is preliminary data.</text>
</comment>
<comment type="subcellular location">
    <subcellularLocation>
        <location evidence="1">Cell outer membrane</location>
        <topology evidence="1">Multi-pass membrane protein</topology>
    </subcellularLocation>
</comment>
<dbReference type="STRING" id="1189621.A3SI_00736"/>
<dbReference type="Gene3D" id="2.170.130.10">
    <property type="entry name" value="TonB-dependent receptor, plug domain"/>
    <property type="match status" value="1"/>
</dbReference>
<accession>I5C9U7</accession>
<protein>
    <submittedName>
        <fullName evidence="4">SusC, outer membrane protein involved in starch binding</fullName>
    </submittedName>
</protein>
<feature type="chain" id="PRO_5003700389" evidence="2">
    <location>
        <begin position="28"/>
        <end position="229"/>
    </location>
</feature>
<dbReference type="Pfam" id="PF07715">
    <property type="entry name" value="Plug"/>
    <property type="match status" value="1"/>
</dbReference>
<dbReference type="Pfam" id="PF13715">
    <property type="entry name" value="CarbopepD_reg_2"/>
    <property type="match status" value="1"/>
</dbReference>
<evidence type="ECO:0000313" key="5">
    <source>
        <dbReference type="Proteomes" id="UP000005551"/>
    </source>
</evidence>
<dbReference type="PATRIC" id="fig|1189621.3.peg.154"/>
<gene>
    <name evidence="4" type="ORF">A3SI_00736</name>
</gene>
<dbReference type="AlphaFoldDB" id="I5C9U7"/>
<feature type="signal peptide" evidence="2">
    <location>
        <begin position="1"/>
        <end position="27"/>
    </location>
</feature>
<dbReference type="InterPro" id="IPR039426">
    <property type="entry name" value="TonB-dep_rcpt-like"/>
</dbReference>
<keyword evidence="1" id="KW-0472">Membrane</keyword>
<dbReference type="Proteomes" id="UP000005551">
    <property type="component" value="Unassembled WGS sequence"/>
</dbReference>
<evidence type="ECO:0000259" key="3">
    <source>
        <dbReference type="Pfam" id="PF07715"/>
    </source>
</evidence>
<keyword evidence="1" id="KW-0812">Transmembrane</keyword>
<keyword evidence="1" id="KW-1134">Transmembrane beta strand</keyword>
<keyword evidence="2" id="KW-0732">Signal</keyword>
<dbReference type="Gene3D" id="2.60.40.1120">
    <property type="entry name" value="Carboxypeptidase-like, regulatory domain"/>
    <property type="match status" value="1"/>
</dbReference>
<dbReference type="RefSeq" id="WP_009053148.1">
    <property type="nucleotide sequence ID" value="NZ_AJYA01000002.1"/>
</dbReference>
<dbReference type="EMBL" id="AJYA01000002">
    <property type="protein sequence ID" value="EIM78599.1"/>
    <property type="molecule type" value="Genomic_DNA"/>
</dbReference>
<comment type="similarity">
    <text evidence="1">Belongs to the TonB-dependent receptor family.</text>
</comment>
<dbReference type="SUPFAM" id="SSF49464">
    <property type="entry name" value="Carboxypeptidase regulatory domain-like"/>
    <property type="match status" value="1"/>
</dbReference>
<dbReference type="GO" id="GO:0009279">
    <property type="term" value="C:cell outer membrane"/>
    <property type="evidence" value="ECO:0007669"/>
    <property type="project" value="UniProtKB-SubCell"/>
</dbReference>
<keyword evidence="5" id="KW-1185">Reference proteome</keyword>
<name>I5C9U7_9BACT</name>
<evidence type="ECO:0000313" key="4">
    <source>
        <dbReference type="EMBL" id="EIM78599.1"/>
    </source>
</evidence>
<dbReference type="InterPro" id="IPR037066">
    <property type="entry name" value="Plug_dom_sf"/>
</dbReference>
<proteinExistence type="inferred from homology"/>
<dbReference type="SUPFAM" id="SSF56935">
    <property type="entry name" value="Porins"/>
    <property type="match status" value="1"/>
</dbReference>
<dbReference type="InterPro" id="IPR008969">
    <property type="entry name" value="CarboxyPept-like_regulatory"/>
</dbReference>